<sequence length="73" mass="8001">MITRQFFLLLQVGSKTLQDLPCWSSSAIFGSSSASPSTPRRLSSVLECGHQITLGAKTVAFAYMFSRSVESHF</sequence>
<evidence type="ECO:0000313" key="2">
    <source>
        <dbReference type="Proteomes" id="UP001218218"/>
    </source>
</evidence>
<dbReference type="EMBL" id="JARIHO010000005">
    <property type="protein sequence ID" value="KAJ7361226.1"/>
    <property type="molecule type" value="Genomic_DNA"/>
</dbReference>
<protein>
    <submittedName>
        <fullName evidence="1">Uncharacterized protein</fullName>
    </submittedName>
</protein>
<proteinExistence type="predicted"/>
<dbReference type="AlphaFoldDB" id="A0AAD7AK42"/>
<dbReference type="Proteomes" id="UP001218218">
    <property type="component" value="Unassembled WGS sequence"/>
</dbReference>
<keyword evidence="2" id="KW-1185">Reference proteome</keyword>
<accession>A0AAD7AK42</accession>
<gene>
    <name evidence="1" type="ORF">DFH08DRAFT_843507</name>
</gene>
<evidence type="ECO:0000313" key="1">
    <source>
        <dbReference type="EMBL" id="KAJ7361226.1"/>
    </source>
</evidence>
<name>A0AAD7AK42_9AGAR</name>
<organism evidence="1 2">
    <name type="scientific">Mycena albidolilacea</name>
    <dbReference type="NCBI Taxonomy" id="1033008"/>
    <lineage>
        <taxon>Eukaryota</taxon>
        <taxon>Fungi</taxon>
        <taxon>Dikarya</taxon>
        <taxon>Basidiomycota</taxon>
        <taxon>Agaricomycotina</taxon>
        <taxon>Agaricomycetes</taxon>
        <taxon>Agaricomycetidae</taxon>
        <taxon>Agaricales</taxon>
        <taxon>Marasmiineae</taxon>
        <taxon>Mycenaceae</taxon>
        <taxon>Mycena</taxon>
    </lineage>
</organism>
<comment type="caution">
    <text evidence="1">The sequence shown here is derived from an EMBL/GenBank/DDBJ whole genome shotgun (WGS) entry which is preliminary data.</text>
</comment>
<reference evidence="1" key="1">
    <citation type="submission" date="2023-03" db="EMBL/GenBank/DDBJ databases">
        <title>Massive genome expansion in bonnet fungi (Mycena s.s.) driven by repeated elements and novel gene families across ecological guilds.</title>
        <authorList>
            <consortium name="Lawrence Berkeley National Laboratory"/>
            <person name="Harder C.B."/>
            <person name="Miyauchi S."/>
            <person name="Viragh M."/>
            <person name="Kuo A."/>
            <person name="Thoen E."/>
            <person name="Andreopoulos B."/>
            <person name="Lu D."/>
            <person name="Skrede I."/>
            <person name="Drula E."/>
            <person name="Henrissat B."/>
            <person name="Morin E."/>
            <person name="Kohler A."/>
            <person name="Barry K."/>
            <person name="LaButti K."/>
            <person name="Morin E."/>
            <person name="Salamov A."/>
            <person name="Lipzen A."/>
            <person name="Mereny Z."/>
            <person name="Hegedus B."/>
            <person name="Baldrian P."/>
            <person name="Stursova M."/>
            <person name="Weitz H."/>
            <person name="Taylor A."/>
            <person name="Grigoriev I.V."/>
            <person name="Nagy L.G."/>
            <person name="Martin F."/>
            <person name="Kauserud H."/>
        </authorList>
    </citation>
    <scope>NUCLEOTIDE SEQUENCE</scope>
    <source>
        <strain evidence="1">CBHHK002</strain>
    </source>
</reference>